<keyword evidence="11" id="KW-0762">Sugar transport</keyword>
<feature type="region of interest" description="Disordered" evidence="7">
    <location>
        <begin position="542"/>
        <end position="568"/>
    </location>
</feature>
<dbReference type="PROSITE" id="PS50850">
    <property type="entry name" value="MFS"/>
    <property type="match status" value="1"/>
</dbReference>
<evidence type="ECO:0000256" key="3">
    <source>
        <dbReference type="ARBA" id="ARBA00022448"/>
    </source>
</evidence>
<evidence type="ECO:0000313" key="11">
    <source>
        <dbReference type="EMBL" id="KAF4311172.1"/>
    </source>
</evidence>
<dbReference type="InterPro" id="IPR020846">
    <property type="entry name" value="MFS_dom"/>
</dbReference>
<feature type="signal peptide" evidence="9">
    <location>
        <begin position="1"/>
        <end position="21"/>
    </location>
</feature>
<dbReference type="InterPro" id="IPR005828">
    <property type="entry name" value="MFS_sugar_transport-like"/>
</dbReference>
<dbReference type="InterPro" id="IPR005829">
    <property type="entry name" value="Sugar_transporter_CS"/>
</dbReference>
<dbReference type="InterPro" id="IPR050360">
    <property type="entry name" value="MFS_Sugar_Transporters"/>
</dbReference>
<dbReference type="NCBIfam" id="TIGR00879">
    <property type="entry name" value="SP"/>
    <property type="match status" value="1"/>
</dbReference>
<evidence type="ECO:0000256" key="4">
    <source>
        <dbReference type="ARBA" id="ARBA00022692"/>
    </source>
</evidence>
<name>A0A8H4NDG2_9PEZI</name>
<evidence type="ECO:0000256" key="5">
    <source>
        <dbReference type="ARBA" id="ARBA00022989"/>
    </source>
</evidence>
<gene>
    <name evidence="11" type="ORF">GTA08_BOTSDO13227</name>
</gene>
<dbReference type="GO" id="GO:0016020">
    <property type="term" value="C:membrane"/>
    <property type="evidence" value="ECO:0007669"/>
    <property type="project" value="UniProtKB-SubCell"/>
</dbReference>
<dbReference type="Gene3D" id="1.20.1250.20">
    <property type="entry name" value="MFS general substrate transporter like domains"/>
    <property type="match status" value="1"/>
</dbReference>
<dbReference type="AlphaFoldDB" id="A0A8H4NDG2"/>
<keyword evidence="12" id="KW-1185">Reference proteome</keyword>
<evidence type="ECO:0000256" key="7">
    <source>
        <dbReference type="SAM" id="MobiDB-lite"/>
    </source>
</evidence>
<evidence type="ECO:0000256" key="1">
    <source>
        <dbReference type="ARBA" id="ARBA00004141"/>
    </source>
</evidence>
<accession>A0A8H4NDG2</accession>
<reference evidence="11" key="1">
    <citation type="submission" date="2020-04" db="EMBL/GenBank/DDBJ databases">
        <title>Genome Assembly and Annotation of Botryosphaeria dothidea sdau 11-99, a Latent Pathogen of Apple Fruit Ring Rot in China.</title>
        <authorList>
            <person name="Yu C."/>
            <person name="Diao Y."/>
            <person name="Lu Q."/>
            <person name="Zhao J."/>
            <person name="Cui S."/>
            <person name="Peng C."/>
            <person name="He B."/>
            <person name="Liu H."/>
        </authorList>
    </citation>
    <scope>NUCLEOTIDE SEQUENCE [LARGE SCALE GENOMIC DNA]</scope>
    <source>
        <strain evidence="11">Sdau11-99</strain>
    </source>
</reference>
<keyword evidence="5 8" id="KW-1133">Transmembrane helix</keyword>
<dbReference type="GO" id="GO:0005351">
    <property type="term" value="F:carbohydrate:proton symporter activity"/>
    <property type="evidence" value="ECO:0007669"/>
    <property type="project" value="TreeGrafter"/>
</dbReference>
<dbReference type="PANTHER" id="PTHR48022">
    <property type="entry name" value="PLASTIDIC GLUCOSE TRANSPORTER 4"/>
    <property type="match status" value="1"/>
</dbReference>
<dbReference type="EMBL" id="WWBZ02000011">
    <property type="protein sequence ID" value="KAF4311172.1"/>
    <property type="molecule type" value="Genomic_DNA"/>
</dbReference>
<evidence type="ECO:0000313" key="12">
    <source>
        <dbReference type="Proteomes" id="UP000572817"/>
    </source>
</evidence>
<feature type="transmembrane region" description="Helical" evidence="8">
    <location>
        <begin position="49"/>
        <end position="66"/>
    </location>
</feature>
<feature type="transmembrane region" description="Helical" evidence="8">
    <location>
        <begin position="73"/>
        <end position="93"/>
    </location>
</feature>
<feature type="transmembrane region" description="Helical" evidence="8">
    <location>
        <begin position="174"/>
        <end position="192"/>
    </location>
</feature>
<evidence type="ECO:0000256" key="8">
    <source>
        <dbReference type="SAM" id="Phobius"/>
    </source>
</evidence>
<dbReference type="FunFam" id="1.20.1250.20:FF:000134">
    <property type="entry name" value="MFS sugar transporter protein"/>
    <property type="match status" value="1"/>
</dbReference>
<feature type="transmembrane region" description="Helical" evidence="8">
    <location>
        <begin position="390"/>
        <end position="410"/>
    </location>
</feature>
<comment type="subcellular location">
    <subcellularLocation>
        <location evidence="1">Membrane</location>
        <topology evidence="1">Multi-pass membrane protein</topology>
    </subcellularLocation>
</comment>
<dbReference type="PROSITE" id="PS00217">
    <property type="entry name" value="SUGAR_TRANSPORT_2"/>
    <property type="match status" value="1"/>
</dbReference>
<feature type="transmembrane region" description="Helical" evidence="8">
    <location>
        <begin position="99"/>
        <end position="120"/>
    </location>
</feature>
<dbReference type="Proteomes" id="UP000572817">
    <property type="component" value="Unassembled WGS sequence"/>
</dbReference>
<dbReference type="Pfam" id="PF00083">
    <property type="entry name" value="Sugar_tr"/>
    <property type="match status" value="1"/>
</dbReference>
<organism evidence="11 12">
    <name type="scientific">Botryosphaeria dothidea</name>
    <dbReference type="NCBI Taxonomy" id="55169"/>
    <lineage>
        <taxon>Eukaryota</taxon>
        <taxon>Fungi</taxon>
        <taxon>Dikarya</taxon>
        <taxon>Ascomycota</taxon>
        <taxon>Pezizomycotina</taxon>
        <taxon>Dothideomycetes</taxon>
        <taxon>Dothideomycetes incertae sedis</taxon>
        <taxon>Botryosphaeriales</taxon>
        <taxon>Botryosphaeriaceae</taxon>
        <taxon>Botryosphaeria</taxon>
    </lineage>
</organism>
<feature type="domain" description="Major facilitator superfamily (MFS) profile" evidence="10">
    <location>
        <begin position="2"/>
        <end position="440"/>
    </location>
</feature>
<evidence type="ECO:0000256" key="9">
    <source>
        <dbReference type="SAM" id="SignalP"/>
    </source>
</evidence>
<evidence type="ECO:0000256" key="6">
    <source>
        <dbReference type="ARBA" id="ARBA00023136"/>
    </source>
</evidence>
<dbReference type="PRINTS" id="PR00171">
    <property type="entry name" value="SUGRTRNSPORT"/>
</dbReference>
<feature type="chain" id="PRO_5034409748" evidence="9">
    <location>
        <begin position="22"/>
        <end position="733"/>
    </location>
</feature>
<feature type="transmembrane region" description="Helical" evidence="8">
    <location>
        <begin position="286"/>
        <end position="307"/>
    </location>
</feature>
<keyword evidence="3" id="KW-0813">Transport</keyword>
<sequence>MIALAISLAGLLYGLDTGIIATTIAQSTFKRYMYHSNTADSSLNGGIVSGYYAGSAVGSAVASWSMDGISRRWSLLLGSTVSVIGAAVQAGAVNPAMMIVGRALSGFSTGMVFSVAPVYLSEMSPPENRAFLVGLKGLMNTLGAFMANWIGYAGSFGKADVQWRVPLAMQAPPAMLLMALTFAMPYSPRWLIQRERHEDSKKVLRYLHSHRGEEWIATEYTSMCSQIAFESDMRRKGSYRELFTKKYIRRTLLGCLIVNMTKLSGSNIIQAYQTVMYEALGFKGQTVLLIAALYGFMAVIGQILSLFTLSDFWPRKRTVITGHATLATTLSILAALSRFYPDSHNLSGSRAGVAFIFLYAFFYSYFFNTVNWVLVAEIFPLHLRARGNGFAVFTQAITAIWLSYAASIAFDKISWKFYFVFMGCNVFAGTVYWIFLPETNQMTLEQVAAAFGDEIAADEKAVAESKGAVAHVEVSTTKEVARPSFLSSFKLPGRPQHTIHHQSGTACWPPFCNGFNMVSENLLEIVMTLAIRLRYVGQQATTSTDPDNAKISQERPSQASSSMKTKHQTPCTPFKWNYLASELQLLIIQAALVSATPICISSKVDETDATSFNLFRNNDDDPSLRDDNSVDILATSLLLTNKQMYLRGRTFLYTNALNFLDATAFNIFMRRMQGRSALRLLERITVAPWVPYYGDLKDYKPNRDGELENLFLQSLWAEHLAFPGNGRRRARVS</sequence>
<keyword evidence="4 8" id="KW-0812">Transmembrane</keyword>
<dbReference type="PANTHER" id="PTHR48022:SF11">
    <property type="entry name" value="MONOSACCHARIDE TRANSPORTER (HXT8), PUTATIVE (AFU_ORTHOLOGUE AFUA_2G08120)-RELATED"/>
    <property type="match status" value="1"/>
</dbReference>
<evidence type="ECO:0000259" key="10">
    <source>
        <dbReference type="PROSITE" id="PS50850"/>
    </source>
</evidence>
<dbReference type="OrthoDB" id="6612291at2759"/>
<feature type="transmembrane region" description="Helical" evidence="8">
    <location>
        <begin position="319"/>
        <end position="340"/>
    </location>
</feature>
<dbReference type="InterPro" id="IPR003663">
    <property type="entry name" value="Sugar/inositol_transpt"/>
</dbReference>
<feature type="transmembrane region" description="Helical" evidence="8">
    <location>
        <begin position="417"/>
        <end position="436"/>
    </location>
</feature>
<evidence type="ECO:0000256" key="2">
    <source>
        <dbReference type="ARBA" id="ARBA00010992"/>
    </source>
</evidence>
<keyword evidence="9" id="KW-0732">Signal</keyword>
<keyword evidence="6 8" id="KW-0472">Membrane</keyword>
<protein>
    <submittedName>
        <fullName evidence="11">High-affinity glucose transporter</fullName>
    </submittedName>
</protein>
<dbReference type="InterPro" id="IPR036259">
    <property type="entry name" value="MFS_trans_sf"/>
</dbReference>
<feature type="transmembrane region" description="Helical" evidence="8">
    <location>
        <begin position="352"/>
        <end position="370"/>
    </location>
</feature>
<feature type="transmembrane region" description="Helical" evidence="8">
    <location>
        <begin position="132"/>
        <end position="154"/>
    </location>
</feature>
<comment type="caution">
    <text evidence="11">The sequence shown here is derived from an EMBL/GenBank/DDBJ whole genome shotgun (WGS) entry which is preliminary data.</text>
</comment>
<comment type="similarity">
    <text evidence="2">Belongs to the major facilitator superfamily. Sugar transporter (TC 2.A.1.1) family.</text>
</comment>
<dbReference type="SUPFAM" id="SSF103473">
    <property type="entry name" value="MFS general substrate transporter"/>
    <property type="match status" value="1"/>
</dbReference>
<proteinExistence type="inferred from homology"/>